<feature type="region of interest" description="Disordered" evidence="7">
    <location>
        <begin position="1"/>
        <end position="39"/>
    </location>
</feature>
<evidence type="ECO:0000256" key="2">
    <source>
        <dbReference type="ARBA" id="ARBA00022475"/>
    </source>
</evidence>
<feature type="transmembrane region" description="Helical" evidence="6">
    <location>
        <begin position="54"/>
        <end position="76"/>
    </location>
</feature>
<comment type="caution">
    <text evidence="9">The sequence shown here is derived from an EMBL/GenBank/DDBJ whole genome shotgun (WGS) entry which is preliminary data.</text>
</comment>
<dbReference type="EMBL" id="JBHLUN010000017">
    <property type="protein sequence ID" value="MFC0410795.1"/>
    <property type="molecule type" value="Genomic_DNA"/>
</dbReference>
<accession>A0ABV6JZB0</accession>
<organism evidence="9 10">
    <name type="scientific">Roseomonas elaeocarpi</name>
    <dbReference type="NCBI Taxonomy" id="907779"/>
    <lineage>
        <taxon>Bacteria</taxon>
        <taxon>Pseudomonadati</taxon>
        <taxon>Pseudomonadota</taxon>
        <taxon>Alphaproteobacteria</taxon>
        <taxon>Acetobacterales</taxon>
        <taxon>Roseomonadaceae</taxon>
        <taxon>Roseomonas</taxon>
    </lineage>
</organism>
<feature type="transmembrane region" description="Helical" evidence="6">
    <location>
        <begin position="249"/>
        <end position="270"/>
    </location>
</feature>
<sequence>MGQDSGTEPRGGGSEAGARAAAEQSASAPASVEAHAPEARPRGRLRRARGWTRFWPLLLLLLGGGLAYFLGLGRYASLGALAEYREALLLLVATRPFEAVLLYLLVYAAATSFFLPGMPLTLAGGFLFGPWAGIPLAVCGATLGGCVLFLVTRSVFGPMVLKRAGNLVERLRPELERDGFWYLMSLRFLPVVPFWLGNVAAALVGMRLAVFAGATALGILPGTAVFAWIGAGLGEVFDRGGALDLSVVLSPLVGLPFLVLAGLALVTTWWRRRNAEEQDPEPRA</sequence>
<dbReference type="PANTHER" id="PTHR12677:SF59">
    <property type="entry name" value="GOLGI APPARATUS MEMBRANE PROTEIN TVP38-RELATED"/>
    <property type="match status" value="1"/>
</dbReference>
<keyword evidence="5 6" id="KW-0472">Membrane</keyword>
<proteinExistence type="inferred from homology"/>
<feature type="compositionally biased region" description="Low complexity" evidence="7">
    <location>
        <begin position="16"/>
        <end position="34"/>
    </location>
</feature>
<dbReference type="InterPro" id="IPR032816">
    <property type="entry name" value="VTT_dom"/>
</dbReference>
<gene>
    <name evidence="9" type="ORF">ACFFGY_21310</name>
</gene>
<evidence type="ECO:0000259" key="8">
    <source>
        <dbReference type="Pfam" id="PF09335"/>
    </source>
</evidence>
<comment type="subcellular location">
    <subcellularLocation>
        <location evidence="1 6">Cell membrane</location>
        <topology evidence="1 6">Multi-pass membrane protein</topology>
    </subcellularLocation>
</comment>
<evidence type="ECO:0000256" key="5">
    <source>
        <dbReference type="ARBA" id="ARBA00023136"/>
    </source>
</evidence>
<keyword evidence="10" id="KW-1185">Reference proteome</keyword>
<reference evidence="9 10" key="1">
    <citation type="submission" date="2024-09" db="EMBL/GenBank/DDBJ databases">
        <authorList>
            <person name="Sun Q."/>
            <person name="Mori K."/>
        </authorList>
    </citation>
    <scope>NUCLEOTIDE SEQUENCE [LARGE SCALE GENOMIC DNA]</scope>
    <source>
        <strain evidence="9 10">TBRC 5777</strain>
    </source>
</reference>
<comment type="similarity">
    <text evidence="6">Belongs to the TVP38/TMEM64 family.</text>
</comment>
<keyword evidence="2 6" id="KW-1003">Cell membrane</keyword>
<feature type="transmembrane region" description="Helical" evidence="6">
    <location>
        <begin position="208"/>
        <end position="229"/>
    </location>
</feature>
<feature type="transmembrane region" description="Helical" evidence="6">
    <location>
        <begin position="96"/>
        <end position="115"/>
    </location>
</feature>
<dbReference type="PANTHER" id="PTHR12677">
    <property type="entry name" value="GOLGI APPARATUS MEMBRANE PROTEIN TVP38-RELATED"/>
    <property type="match status" value="1"/>
</dbReference>
<evidence type="ECO:0000256" key="1">
    <source>
        <dbReference type="ARBA" id="ARBA00004651"/>
    </source>
</evidence>
<feature type="domain" description="VTT" evidence="8">
    <location>
        <begin position="115"/>
        <end position="231"/>
    </location>
</feature>
<keyword evidence="3 6" id="KW-0812">Transmembrane</keyword>
<keyword evidence="4 6" id="KW-1133">Transmembrane helix</keyword>
<evidence type="ECO:0000256" key="3">
    <source>
        <dbReference type="ARBA" id="ARBA00022692"/>
    </source>
</evidence>
<dbReference type="RefSeq" id="WP_377046549.1">
    <property type="nucleotide sequence ID" value="NZ_JBHLUN010000017.1"/>
</dbReference>
<protein>
    <recommendedName>
        <fullName evidence="6">TVP38/TMEM64 family membrane protein</fullName>
    </recommendedName>
</protein>
<dbReference type="Proteomes" id="UP001589865">
    <property type="component" value="Unassembled WGS sequence"/>
</dbReference>
<feature type="transmembrane region" description="Helical" evidence="6">
    <location>
        <begin position="179"/>
        <end position="196"/>
    </location>
</feature>
<evidence type="ECO:0000313" key="9">
    <source>
        <dbReference type="EMBL" id="MFC0410795.1"/>
    </source>
</evidence>
<evidence type="ECO:0000256" key="4">
    <source>
        <dbReference type="ARBA" id="ARBA00022989"/>
    </source>
</evidence>
<evidence type="ECO:0000313" key="10">
    <source>
        <dbReference type="Proteomes" id="UP001589865"/>
    </source>
</evidence>
<dbReference type="InterPro" id="IPR015414">
    <property type="entry name" value="TMEM64"/>
</dbReference>
<evidence type="ECO:0000256" key="7">
    <source>
        <dbReference type="SAM" id="MobiDB-lite"/>
    </source>
</evidence>
<name>A0ABV6JZB0_9PROT</name>
<feature type="transmembrane region" description="Helical" evidence="6">
    <location>
        <begin position="127"/>
        <end position="151"/>
    </location>
</feature>
<evidence type="ECO:0000256" key="6">
    <source>
        <dbReference type="RuleBase" id="RU366058"/>
    </source>
</evidence>
<dbReference type="Pfam" id="PF09335">
    <property type="entry name" value="VTT_dom"/>
    <property type="match status" value="1"/>
</dbReference>